<feature type="transmembrane region" description="Helical" evidence="1">
    <location>
        <begin position="7"/>
        <end position="24"/>
    </location>
</feature>
<organism evidence="2">
    <name type="scientific">marine metagenome</name>
    <dbReference type="NCBI Taxonomy" id="408172"/>
    <lineage>
        <taxon>unclassified sequences</taxon>
        <taxon>metagenomes</taxon>
        <taxon>ecological metagenomes</taxon>
    </lineage>
</organism>
<dbReference type="AlphaFoldDB" id="A0A382LCC2"/>
<reference evidence="2" key="1">
    <citation type="submission" date="2018-05" db="EMBL/GenBank/DDBJ databases">
        <authorList>
            <person name="Lanie J.A."/>
            <person name="Ng W.-L."/>
            <person name="Kazmierczak K.M."/>
            <person name="Andrzejewski T.M."/>
            <person name="Davidsen T.M."/>
            <person name="Wayne K.J."/>
            <person name="Tettelin H."/>
            <person name="Glass J.I."/>
            <person name="Rusch D."/>
            <person name="Podicherti R."/>
            <person name="Tsui H.-C.T."/>
            <person name="Winkler M.E."/>
        </authorList>
    </citation>
    <scope>NUCLEOTIDE SEQUENCE</scope>
</reference>
<gene>
    <name evidence="2" type="ORF">METZ01_LOCUS286369</name>
</gene>
<keyword evidence="1" id="KW-0472">Membrane</keyword>
<evidence type="ECO:0000256" key="1">
    <source>
        <dbReference type="SAM" id="Phobius"/>
    </source>
</evidence>
<name>A0A382LCC2_9ZZZZ</name>
<sequence length="44" mass="4607">IECPDTADIVVLVCVFGMLALGLFPEPVLNLVEDASAVLFSSAQ</sequence>
<keyword evidence="1" id="KW-1133">Transmembrane helix</keyword>
<keyword evidence="1" id="KW-0812">Transmembrane</keyword>
<proteinExistence type="predicted"/>
<protein>
    <submittedName>
        <fullName evidence="2">Uncharacterized protein</fullName>
    </submittedName>
</protein>
<evidence type="ECO:0000313" key="2">
    <source>
        <dbReference type="EMBL" id="SVC33515.1"/>
    </source>
</evidence>
<accession>A0A382LCC2</accession>
<feature type="non-terminal residue" evidence="2">
    <location>
        <position position="1"/>
    </location>
</feature>
<dbReference type="EMBL" id="UINC01085709">
    <property type="protein sequence ID" value="SVC33515.1"/>
    <property type="molecule type" value="Genomic_DNA"/>
</dbReference>